<evidence type="ECO:0000256" key="10">
    <source>
        <dbReference type="ARBA" id="ARBA00023157"/>
    </source>
</evidence>
<dbReference type="FunFam" id="1.25.40.10:FF:000196">
    <property type="entry name" value="Pentatricopeptide repeat-containing protein At4g14850"/>
    <property type="match status" value="1"/>
</dbReference>
<evidence type="ECO:0000256" key="5">
    <source>
        <dbReference type="ARBA" id="ARBA00022617"/>
    </source>
</evidence>
<evidence type="ECO:0000256" key="1">
    <source>
        <dbReference type="ARBA" id="ARBA00000189"/>
    </source>
</evidence>
<feature type="repeat" description="PPR" evidence="16">
    <location>
        <begin position="411"/>
        <end position="445"/>
    </location>
</feature>
<feature type="binding site" evidence="13">
    <location>
        <position position="1122"/>
    </location>
    <ligand>
        <name>Ca(2+)</name>
        <dbReference type="ChEBI" id="CHEBI:29108"/>
        <label>2</label>
    </ligand>
</feature>
<dbReference type="SUPFAM" id="SSF48113">
    <property type="entry name" value="Heme-dependent peroxidases"/>
    <property type="match status" value="1"/>
</dbReference>
<dbReference type="Pfam" id="PF00141">
    <property type="entry name" value="peroxidase"/>
    <property type="match status" value="1"/>
</dbReference>
<feature type="binding site" evidence="13">
    <location>
        <position position="939"/>
    </location>
    <ligand>
        <name>Ca(2+)</name>
        <dbReference type="ChEBI" id="CHEBI:29108"/>
        <label>1</label>
    </ligand>
</feature>
<feature type="repeat" description="PPR" evidence="16">
    <location>
        <begin position="209"/>
        <end position="243"/>
    </location>
</feature>
<evidence type="ECO:0000256" key="7">
    <source>
        <dbReference type="ARBA" id="ARBA00022737"/>
    </source>
</evidence>
<evidence type="ECO:0000256" key="11">
    <source>
        <dbReference type="PIRSR" id="PIRSR600823-1"/>
    </source>
</evidence>
<dbReference type="FunFam" id="1.10.420.10:FF:000001">
    <property type="entry name" value="Peroxidase"/>
    <property type="match status" value="1"/>
</dbReference>
<dbReference type="HOGENOM" id="CLU_265863_0_0_1"/>
<keyword evidence="7" id="KW-0677">Repeat</keyword>
<feature type="binding site" evidence="13">
    <location>
        <position position="1117"/>
    </location>
    <ligand>
        <name>Ca(2+)</name>
        <dbReference type="ChEBI" id="CHEBI:29108"/>
        <label>2</label>
    </ligand>
</feature>
<evidence type="ECO:0000259" key="19">
    <source>
        <dbReference type="PROSITE" id="PS50873"/>
    </source>
</evidence>
<keyword evidence="9 13" id="KW-0408">Iron</keyword>
<feature type="repeat" description="PPR" evidence="16">
    <location>
        <begin position="111"/>
        <end position="145"/>
    </location>
</feature>
<dbReference type="InterPro" id="IPR010255">
    <property type="entry name" value="Haem_peroxidase_sf"/>
</dbReference>
<evidence type="ECO:0000256" key="13">
    <source>
        <dbReference type="PIRSR" id="PIRSR600823-3"/>
    </source>
</evidence>
<dbReference type="NCBIfam" id="TIGR00756">
    <property type="entry name" value="PPR"/>
    <property type="match status" value="7"/>
</dbReference>
<reference evidence="20 21" key="1">
    <citation type="journal article" date="2013" name="Genome Biol.">
        <title>The genome sequence of the most widely cultivated cacao type and its use to identify candidate genes regulating pod color.</title>
        <authorList>
            <person name="Motamayor J.C."/>
            <person name="Mockaitis K."/>
            <person name="Schmutz J."/>
            <person name="Haiminen N."/>
            <person name="Iii D.L."/>
            <person name="Cornejo O."/>
            <person name="Findley S.D."/>
            <person name="Zheng P."/>
            <person name="Utro F."/>
            <person name="Royaert S."/>
            <person name="Saski C."/>
            <person name="Jenkins J."/>
            <person name="Podicheti R."/>
            <person name="Zhao M."/>
            <person name="Scheffler B.E."/>
            <person name="Stack J.C."/>
            <person name="Feltus F.A."/>
            <person name="Mustiga G.M."/>
            <person name="Amores F."/>
            <person name="Phillips W."/>
            <person name="Marelli J.P."/>
            <person name="May G.D."/>
            <person name="Shapiro H."/>
            <person name="Ma J."/>
            <person name="Bustamante C.D."/>
            <person name="Schnell R.J."/>
            <person name="Main D."/>
            <person name="Gilbert D."/>
            <person name="Parida L."/>
            <person name="Kuhn D.N."/>
        </authorList>
    </citation>
    <scope>NUCLEOTIDE SEQUENCE [LARGE SCALE GENOMIC DNA]</scope>
    <source>
        <strain evidence="21">cv. Matina 1-6</strain>
    </source>
</reference>
<evidence type="ECO:0000256" key="17">
    <source>
        <dbReference type="RuleBase" id="RU004241"/>
    </source>
</evidence>
<feature type="binding site" description="axial binding residue" evidence="13">
    <location>
        <position position="1065"/>
    </location>
    <ligand>
        <name>heme b</name>
        <dbReference type="ChEBI" id="CHEBI:60344"/>
    </ligand>
    <ligandPart>
        <name>Fe</name>
        <dbReference type="ChEBI" id="CHEBI:18248"/>
    </ligandPart>
</feature>
<evidence type="ECO:0000256" key="8">
    <source>
        <dbReference type="ARBA" id="ARBA00023002"/>
    </source>
</evidence>
<dbReference type="CDD" id="cd00693">
    <property type="entry name" value="secretory_peroxidase"/>
    <property type="match status" value="1"/>
</dbReference>
<dbReference type="PROSITE" id="PS51375">
    <property type="entry name" value="PPR"/>
    <property type="match status" value="7"/>
</dbReference>
<dbReference type="GO" id="GO:0003723">
    <property type="term" value="F:RNA binding"/>
    <property type="evidence" value="ECO:0007669"/>
    <property type="project" value="InterPro"/>
</dbReference>
<proteinExistence type="inferred from homology"/>
<dbReference type="GO" id="GO:0140825">
    <property type="term" value="F:lactoperoxidase activity"/>
    <property type="evidence" value="ECO:0007669"/>
    <property type="project" value="UniProtKB-EC"/>
</dbReference>
<dbReference type="GO" id="GO:0099402">
    <property type="term" value="P:plant organ development"/>
    <property type="evidence" value="ECO:0007669"/>
    <property type="project" value="UniProtKB-ARBA"/>
</dbReference>
<dbReference type="Gene3D" id="1.10.420.10">
    <property type="entry name" value="Peroxidase, domain 2"/>
    <property type="match status" value="1"/>
</dbReference>
<feature type="binding site" evidence="13">
    <location>
        <position position="946"/>
    </location>
    <ligand>
        <name>Ca(2+)</name>
        <dbReference type="ChEBI" id="CHEBI:29108"/>
        <label>1</label>
    </ligand>
</feature>
<feature type="active site" description="Proton acceptor" evidence="11">
    <location>
        <position position="938"/>
    </location>
</feature>
<evidence type="ECO:0000256" key="2">
    <source>
        <dbReference type="ARBA" id="ARBA00002322"/>
    </source>
</evidence>
<dbReference type="InterPro" id="IPR011990">
    <property type="entry name" value="TPR-like_helical_dom_sf"/>
</dbReference>
<dbReference type="Pfam" id="PF20431">
    <property type="entry name" value="E_motif"/>
    <property type="match status" value="1"/>
</dbReference>
<feature type="binding site" evidence="13">
    <location>
        <position position="948"/>
    </location>
    <ligand>
        <name>Ca(2+)</name>
        <dbReference type="ChEBI" id="CHEBI:29108"/>
        <label>1</label>
    </ligand>
</feature>
<dbReference type="PANTHER" id="PTHR47926:SF451">
    <property type="entry name" value="TETRATRICOPEPTIDE-LIKE HELICAL DOMAIN SUPERFAMILY"/>
    <property type="match status" value="1"/>
</dbReference>
<evidence type="ECO:0000256" key="4">
    <source>
        <dbReference type="ARBA" id="ARBA00022559"/>
    </source>
</evidence>
<dbReference type="FunFam" id="1.25.40.10:FF:000436">
    <property type="entry name" value="Pentatricopeptide repeat-containing protein At5g39350 family"/>
    <property type="match status" value="1"/>
</dbReference>
<feature type="repeat" description="PPR" evidence="16">
    <location>
        <begin position="512"/>
        <end position="546"/>
    </location>
</feature>
<dbReference type="InterPro" id="IPR002885">
    <property type="entry name" value="PPR_rpt"/>
</dbReference>
<dbReference type="FunCoup" id="A0A061GFY5">
    <property type="interactions" value="227"/>
</dbReference>
<gene>
    <name evidence="20" type="ORF">TCM_030283</name>
</gene>
<feature type="repeat" description="PPR" evidence="16">
    <location>
        <begin position="310"/>
        <end position="344"/>
    </location>
</feature>
<dbReference type="InterPro" id="IPR033905">
    <property type="entry name" value="Secretory_peroxidase"/>
</dbReference>
<organism evidence="20 21">
    <name type="scientific">Theobroma cacao</name>
    <name type="common">Cacao</name>
    <name type="synonym">Cocoa</name>
    <dbReference type="NCBI Taxonomy" id="3641"/>
    <lineage>
        <taxon>Eukaryota</taxon>
        <taxon>Viridiplantae</taxon>
        <taxon>Streptophyta</taxon>
        <taxon>Embryophyta</taxon>
        <taxon>Tracheophyta</taxon>
        <taxon>Spermatophyta</taxon>
        <taxon>Magnoliopsida</taxon>
        <taxon>eudicotyledons</taxon>
        <taxon>Gunneridae</taxon>
        <taxon>Pentapetalae</taxon>
        <taxon>rosids</taxon>
        <taxon>malvids</taxon>
        <taxon>Malvales</taxon>
        <taxon>Malvaceae</taxon>
        <taxon>Byttnerioideae</taxon>
        <taxon>Theobroma</taxon>
    </lineage>
</organism>
<dbReference type="EMBL" id="CM001884">
    <property type="protein sequence ID" value="EOY28770.1"/>
    <property type="molecule type" value="Genomic_DNA"/>
</dbReference>
<keyword evidence="10 15" id="KW-1015">Disulfide bond</keyword>
<dbReference type="Pfam" id="PF01535">
    <property type="entry name" value="PPR"/>
    <property type="match status" value="6"/>
</dbReference>
<dbReference type="PANTHER" id="PTHR47926">
    <property type="entry name" value="PENTATRICOPEPTIDE REPEAT-CONTAINING PROTEIN"/>
    <property type="match status" value="1"/>
</dbReference>
<sequence length="1250" mass="137508">MNKIRSVPTSSTKSFNSIINNLSSQGSYHEVLVTYTTMLNSSTPDSYTFPSLLKACTSLNLFSIGLSVHQQVILRGFSSDSYTASSLINFYSKFGHTKHARKVFDKTLNRDVVPWTAIIGCYGRGGDVGNAFSMLNEMRYNGVEPSPVTFLSLLSGALEVAQVQALHGCAVLYGFESDIAVGNSLLNAYSKCGSIGEARGLFELMDQKDKISWNSLISGYAQLGNVEEILQLLYAMKIENMGPDQQTFGSLVTAVAAQSTLDIGRVVHGQILRSGFDSDAHIETALMVMYLKCGTTDAAYQIFEGVSQKDVVLWTAMISGLVQNNFADKALTVFYQMMKSRVEPSTATLTSALAACAQLGSFDLGTSIHAYILRHGLTIDIPVQNSLVTMYAKCGHLEQSCAVFERINKRDLVSWNAIISGCAQNDHLSKALFFFNKMRLTLQKPDSLTAVTLLQASASTGALHQGKWFHNFVIRSCLRPCILVDTALVDMYCKCGDLDAAVKCFRVMSQQDLISWSTIIAGYGSHGKGEMALNMYFEFLHSGMEPNKVIFLTVLSACSHNGLVDEGLSIFQSMARDFGIQPELEHRACIVDLLCRAGRVEEAYNFYKGNFSEPAVDVLSILLDACRANDNLELGDVIAQDVIRLRPASAANYVQIAHCYASMSRWNSVGEAWSQMRSLGLRKLPGWSFIDLHGTVTSFLSGQNAHPKHEEIVATLKTLSWEMSEVCMNFKMHQILDIFLETQSILNASECIHLVKTEQQQDSRTQLFNFREQGENREMKMTLEHNKSGDNGKAMRLGVCSGQLQPMQPTATVDFCNRRLLFATVGHANWPRRLIGFALGGTPSLPNRSNNWPVIVLVFMDGGKTGGGKERMRNTCFMLLLGTALGVGILVGVCKAQLAYDYYKYSCPNVENIARKVMLGVVLTDPTAPAAFLRLLFHDCQVQGCDASILLDSGALKGNSEVVSGRNFGIRKLETIEYIKYILEAVCPGQVSCADIIALAAKESVSLSGGPNIQIPLGRKDSTTCSRQAADTHLPSPDITVDQLLNIFMSKGLNLEESVAIMGGHTVGGGHCINIAGRLYGRHPDDPMNPGFEGLLRLYCPTKTPLANLTIVPNDKTPLIFDNLYFRDVLMGKGLFTVDSSISRDPRTAPIVRQFAANVNHFFQLFCVYDSVVYQQNFSRHSACHPTFILEVDELRVRVVQEIVIADHEELPNNAEASKGPTTPSLKRRMAAPRENFLANKKQGTDVELV</sequence>
<dbReference type="PRINTS" id="PR00458">
    <property type="entry name" value="PEROXIDASE"/>
</dbReference>
<keyword evidence="8" id="KW-0560">Oxidoreductase</keyword>
<feature type="binding site" evidence="13">
    <location>
        <position position="1066"/>
    </location>
    <ligand>
        <name>Ca(2+)</name>
        <dbReference type="ChEBI" id="CHEBI:29108"/>
        <label>2</label>
    </ligand>
</feature>
<dbReference type="InterPro" id="IPR046848">
    <property type="entry name" value="E_motif"/>
</dbReference>
<comment type="similarity">
    <text evidence="17">Belongs to the peroxidase family.</text>
</comment>
<dbReference type="PROSITE" id="PS50873">
    <property type="entry name" value="PEROXIDASE_4"/>
    <property type="match status" value="1"/>
</dbReference>
<protein>
    <recommendedName>
        <fullName evidence="3">peroxidase</fullName>
        <ecNumber evidence="3">1.11.1.7</ecNumber>
    </recommendedName>
</protein>
<evidence type="ECO:0000313" key="20">
    <source>
        <dbReference type="EMBL" id="EOY28770.1"/>
    </source>
</evidence>
<comment type="function">
    <text evidence="2">Removal of H(2)O(2), oxidation of toxic reductants, biosynthesis and degradation of lignin, suberization, auxin catabolism, response to environmental stresses such as wounding, pathogen attack and oxidative stress. These functions might be dependent on each isozyme/isoform in each plant tissue.</text>
</comment>
<comment type="cofactor">
    <cofactor evidence="13">
        <name>Ca(2+)</name>
        <dbReference type="ChEBI" id="CHEBI:29108"/>
    </cofactor>
    <text evidence="13">Binds 2 calcium ions per subunit.</text>
</comment>
<dbReference type="InterPro" id="IPR002016">
    <property type="entry name" value="Haem_peroxidase"/>
</dbReference>
<evidence type="ECO:0000256" key="3">
    <source>
        <dbReference type="ARBA" id="ARBA00012313"/>
    </source>
</evidence>
<dbReference type="OMA" id="LMVMYLK"/>
<feature type="binding site" evidence="13">
    <location>
        <position position="944"/>
    </location>
    <ligand>
        <name>Ca(2+)</name>
        <dbReference type="ChEBI" id="CHEBI:29108"/>
        <label>1</label>
    </ligand>
</feature>
<evidence type="ECO:0000256" key="16">
    <source>
        <dbReference type="PROSITE-ProRule" id="PRU00708"/>
    </source>
</evidence>
<dbReference type="FunFam" id="1.25.40.10:FF:000158">
    <property type="entry name" value="pentatricopeptide repeat-containing protein At2g33680"/>
    <property type="match status" value="1"/>
</dbReference>
<keyword evidence="4" id="KW-0575">Peroxidase</keyword>
<feature type="disulfide bond" evidence="15">
    <location>
        <begin position="907"/>
        <end position="987"/>
    </location>
</feature>
<comment type="catalytic activity">
    <reaction evidence="1">
        <text>2 a phenolic donor + H2O2 = 2 a phenolic radical donor + 2 H2O</text>
        <dbReference type="Rhea" id="RHEA:56136"/>
        <dbReference type="ChEBI" id="CHEBI:15377"/>
        <dbReference type="ChEBI" id="CHEBI:16240"/>
        <dbReference type="ChEBI" id="CHEBI:139520"/>
        <dbReference type="ChEBI" id="CHEBI:139521"/>
        <dbReference type="EC" id="1.11.1.7"/>
    </reaction>
</comment>
<dbReference type="GO" id="GO:0006979">
    <property type="term" value="P:response to oxidative stress"/>
    <property type="evidence" value="ECO:0007669"/>
    <property type="project" value="InterPro"/>
</dbReference>
<keyword evidence="13" id="KW-0106">Calcium</keyword>
<feature type="region of interest" description="Disordered" evidence="18">
    <location>
        <begin position="1211"/>
        <end position="1230"/>
    </location>
</feature>
<dbReference type="EC" id="1.11.1.7" evidence="3"/>
<dbReference type="Gene3D" id="1.10.520.10">
    <property type="match status" value="1"/>
</dbReference>
<evidence type="ECO:0000256" key="18">
    <source>
        <dbReference type="SAM" id="MobiDB-lite"/>
    </source>
</evidence>
<evidence type="ECO:0000256" key="15">
    <source>
        <dbReference type="PIRSR" id="PIRSR600823-5"/>
    </source>
</evidence>
<dbReference type="FunFam" id="1.25.40.10:FF:000682">
    <property type="entry name" value="Pentatricopeptide repeat-containing protein At3g16610"/>
    <property type="match status" value="1"/>
</dbReference>
<feature type="disulfide bond" evidence="15">
    <location>
        <begin position="1072"/>
        <end position="1100"/>
    </location>
</feature>
<dbReference type="FunFam" id="1.25.40.10:FF:000351">
    <property type="entry name" value="Pentatricopeptide repeat-containing protein"/>
    <property type="match status" value="1"/>
</dbReference>
<dbReference type="AlphaFoldDB" id="A0A061GFY5"/>
<feature type="binding site" evidence="12">
    <location>
        <position position="1035"/>
    </location>
    <ligand>
        <name>substrate</name>
    </ligand>
</feature>
<dbReference type="eggNOG" id="KOG4197">
    <property type="taxonomic scope" value="Eukaryota"/>
</dbReference>
<dbReference type="PRINTS" id="PR00461">
    <property type="entry name" value="PLPEROXIDASE"/>
</dbReference>
<evidence type="ECO:0000256" key="9">
    <source>
        <dbReference type="ARBA" id="ARBA00023004"/>
    </source>
</evidence>
<keyword evidence="21" id="KW-1185">Reference proteome</keyword>
<feature type="domain" description="Plant heme peroxidase family profile" evidence="19">
    <location>
        <begin position="897"/>
        <end position="1166"/>
    </location>
</feature>
<feature type="disulfide bond" evidence="15">
    <location>
        <begin position="940"/>
        <end position="945"/>
    </location>
</feature>
<dbReference type="GO" id="GO:0042744">
    <property type="term" value="P:hydrogen peroxide catabolic process"/>
    <property type="evidence" value="ECO:0007669"/>
    <property type="project" value="InterPro"/>
</dbReference>
<dbReference type="GO" id="GO:0009451">
    <property type="term" value="P:RNA modification"/>
    <property type="evidence" value="ECO:0000318"/>
    <property type="project" value="GO_Central"/>
</dbReference>
<evidence type="ECO:0000313" key="21">
    <source>
        <dbReference type="Proteomes" id="UP000026915"/>
    </source>
</evidence>
<dbReference type="Gene3D" id="1.25.40.10">
    <property type="entry name" value="Tetratricopeptide repeat domain"/>
    <property type="match status" value="5"/>
</dbReference>
<accession>A0A061GFY5</accession>
<comment type="cofactor">
    <cofactor evidence="13">
        <name>heme b</name>
        <dbReference type="ChEBI" id="CHEBI:60344"/>
    </cofactor>
    <text evidence="13">Binds 1 heme b (iron(II)-protoporphyrin IX) group per subunit.</text>
</comment>
<feature type="repeat" description="PPR" evidence="16">
    <location>
        <begin position="547"/>
        <end position="582"/>
    </location>
</feature>
<keyword evidence="6 13" id="KW-0479">Metal-binding</keyword>
<evidence type="ECO:0000256" key="14">
    <source>
        <dbReference type="PIRSR" id="PIRSR600823-4"/>
    </source>
</evidence>
<evidence type="ECO:0000256" key="12">
    <source>
        <dbReference type="PIRSR" id="PIRSR600823-2"/>
    </source>
</evidence>
<name>A0A061GFY5_THECC</name>
<feature type="binding site" evidence="13">
    <location>
        <position position="942"/>
    </location>
    <ligand>
        <name>Ca(2+)</name>
        <dbReference type="ChEBI" id="CHEBI:29108"/>
        <label>1</label>
    </ligand>
</feature>
<dbReference type="InParanoid" id="A0A061GFY5"/>
<evidence type="ECO:0000256" key="6">
    <source>
        <dbReference type="ARBA" id="ARBA00022723"/>
    </source>
</evidence>
<feature type="site" description="Transition state stabilizer" evidence="14">
    <location>
        <position position="934"/>
    </location>
</feature>
<feature type="repeat" description="PPR" evidence="16">
    <location>
        <begin position="178"/>
        <end position="208"/>
    </location>
</feature>
<dbReference type="GO" id="GO:0020037">
    <property type="term" value="F:heme binding"/>
    <property type="evidence" value="ECO:0007669"/>
    <property type="project" value="InterPro"/>
</dbReference>
<dbReference type="Gramene" id="EOY28770">
    <property type="protein sequence ID" value="EOY28770"/>
    <property type="gene ID" value="TCM_030283"/>
</dbReference>
<dbReference type="Proteomes" id="UP000026915">
    <property type="component" value="Chromosome 6"/>
</dbReference>
<dbReference type="InterPro" id="IPR000823">
    <property type="entry name" value="Peroxidase_pln"/>
</dbReference>
<keyword evidence="5" id="KW-0349">Heme</keyword>
<dbReference type="InterPro" id="IPR046960">
    <property type="entry name" value="PPR_At4g14850-like_plant"/>
</dbReference>
<dbReference type="GO" id="GO:0046872">
    <property type="term" value="F:metal ion binding"/>
    <property type="evidence" value="ECO:0007669"/>
    <property type="project" value="UniProtKB-KW"/>
</dbReference>
<dbReference type="Pfam" id="PF13041">
    <property type="entry name" value="PPR_2"/>
    <property type="match status" value="4"/>
</dbReference>